<dbReference type="EMBL" id="LGYO01000006">
    <property type="protein sequence ID" value="KNZ43282.1"/>
    <property type="molecule type" value="Genomic_DNA"/>
</dbReference>
<dbReference type="OrthoDB" id="1765177at2"/>
<evidence type="ECO:0008006" key="3">
    <source>
        <dbReference type="Google" id="ProtNLM"/>
    </source>
</evidence>
<protein>
    <recommendedName>
        <fullName evidence="3">PRC-barrel domain-containing protein</fullName>
    </recommendedName>
</protein>
<gene>
    <name evidence="1" type="ORF">AKG39_02250</name>
</gene>
<dbReference type="AlphaFoldDB" id="A0A0L6U4L5"/>
<dbReference type="SUPFAM" id="SSF50346">
    <property type="entry name" value="PRC-barrel domain"/>
    <property type="match status" value="2"/>
</dbReference>
<evidence type="ECO:0000313" key="2">
    <source>
        <dbReference type="Proteomes" id="UP000036873"/>
    </source>
</evidence>
<name>A0A0L6U4L5_9FIRM</name>
<sequence>MKANILLNVEVISKNNGRRHGLVKSLVVVDNVVKYLVINPGGLFAKSQFFEPKSIVDVNYKRLIIEDEREIIRIKAKEVKKYLAESFSLMDYPVEDINGNRFGRIVNAIIDSDTFKILSYEISRSFFDDIDNGFGVAEASELIYKNKILTYQKGMFDPDFKAQGAGIANKLLGVR</sequence>
<keyword evidence="2" id="KW-1185">Reference proteome</keyword>
<accession>A0A0L6U4L5</accession>
<organism evidence="1 2">
    <name type="scientific">Acetobacterium bakii</name>
    <dbReference type="NCBI Taxonomy" id="52689"/>
    <lineage>
        <taxon>Bacteria</taxon>
        <taxon>Bacillati</taxon>
        <taxon>Bacillota</taxon>
        <taxon>Clostridia</taxon>
        <taxon>Eubacteriales</taxon>
        <taxon>Eubacteriaceae</taxon>
        <taxon>Acetobacterium</taxon>
    </lineage>
</organism>
<evidence type="ECO:0000313" key="1">
    <source>
        <dbReference type="EMBL" id="KNZ43282.1"/>
    </source>
</evidence>
<comment type="caution">
    <text evidence="1">The sequence shown here is derived from an EMBL/GenBank/DDBJ whole genome shotgun (WGS) entry which is preliminary data.</text>
</comment>
<dbReference type="InterPro" id="IPR011033">
    <property type="entry name" value="PRC_barrel-like_sf"/>
</dbReference>
<dbReference type="Proteomes" id="UP000036873">
    <property type="component" value="Unassembled WGS sequence"/>
</dbReference>
<reference evidence="2" key="1">
    <citation type="submission" date="2015-07" db="EMBL/GenBank/DDBJ databases">
        <title>Draft genome sequence of Acetobacterium bakii DSM 8293, a potential psychrophilic chemical producer through syngas fermentation.</title>
        <authorList>
            <person name="Song Y."/>
            <person name="Hwang S."/>
            <person name="Cho B.-K."/>
        </authorList>
    </citation>
    <scope>NUCLEOTIDE SEQUENCE [LARGE SCALE GENOMIC DNA]</scope>
    <source>
        <strain evidence="2">DSM 8239</strain>
    </source>
</reference>
<dbReference type="STRING" id="52689.AKG39_02250"/>
<proteinExistence type="predicted"/>
<dbReference type="RefSeq" id="WP_050738731.1">
    <property type="nucleotide sequence ID" value="NZ_LGYO01000006.1"/>
</dbReference>